<reference evidence="1" key="1">
    <citation type="submission" date="2020-11" db="EMBL/GenBank/DDBJ databases">
        <authorList>
            <consortium name="DOE Joint Genome Institute"/>
            <person name="Ahrendt S."/>
            <person name="Riley R."/>
            <person name="Andreopoulos W."/>
            <person name="Labutti K."/>
            <person name="Pangilinan J."/>
            <person name="Ruiz-Duenas F.J."/>
            <person name="Barrasa J.M."/>
            <person name="Sanchez-Garcia M."/>
            <person name="Camarero S."/>
            <person name="Miyauchi S."/>
            <person name="Serrano A."/>
            <person name="Linde D."/>
            <person name="Babiker R."/>
            <person name="Drula E."/>
            <person name="Ayuso-Fernandez I."/>
            <person name="Pacheco R."/>
            <person name="Padilla G."/>
            <person name="Ferreira P."/>
            <person name="Barriuso J."/>
            <person name="Kellner H."/>
            <person name="Castanera R."/>
            <person name="Alfaro M."/>
            <person name="Ramirez L."/>
            <person name="Pisabarro A.G."/>
            <person name="Kuo A."/>
            <person name="Tritt A."/>
            <person name="Lipzen A."/>
            <person name="He G."/>
            <person name="Yan M."/>
            <person name="Ng V."/>
            <person name="Cullen D."/>
            <person name="Martin F."/>
            <person name="Rosso M.-N."/>
            <person name="Henrissat B."/>
            <person name="Hibbett D."/>
            <person name="Martinez A.T."/>
            <person name="Grigoriev I.V."/>
        </authorList>
    </citation>
    <scope>NUCLEOTIDE SEQUENCE</scope>
    <source>
        <strain evidence="1">MF-IS2</strain>
    </source>
</reference>
<keyword evidence="2" id="KW-1185">Reference proteome</keyword>
<evidence type="ECO:0000313" key="1">
    <source>
        <dbReference type="EMBL" id="KAF9447330.1"/>
    </source>
</evidence>
<gene>
    <name evidence="1" type="ORF">P691DRAFT_760893</name>
</gene>
<dbReference type="AlphaFoldDB" id="A0A9P5XAY1"/>
<comment type="caution">
    <text evidence="1">The sequence shown here is derived from an EMBL/GenBank/DDBJ whole genome shotgun (WGS) entry which is preliminary data.</text>
</comment>
<evidence type="ECO:0000313" key="2">
    <source>
        <dbReference type="Proteomes" id="UP000807342"/>
    </source>
</evidence>
<organism evidence="1 2">
    <name type="scientific">Macrolepiota fuliginosa MF-IS2</name>
    <dbReference type="NCBI Taxonomy" id="1400762"/>
    <lineage>
        <taxon>Eukaryota</taxon>
        <taxon>Fungi</taxon>
        <taxon>Dikarya</taxon>
        <taxon>Basidiomycota</taxon>
        <taxon>Agaricomycotina</taxon>
        <taxon>Agaricomycetes</taxon>
        <taxon>Agaricomycetidae</taxon>
        <taxon>Agaricales</taxon>
        <taxon>Agaricineae</taxon>
        <taxon>Agaricaceae</taxon>
        <taxon>Macrolepiota</taxon>
    </lineage>
</organism>
<protein>
    <submittedName>
        <fullName evidence="1">Uncharacterized protein</fullName>
    </submittedName>
</protein>
<sequence>MKVPRSPTIGLLVKLVKSVKHPVLILLLGICVILKPHVLQRDLRCAILRCKVFRTTDLNSPPHPRLPPARRYSGIGFRRAVGGS</sequence>
<accession>A0A9P5XAY1</accession>
<dbReference type="EMBL" id="MU151205">
    <property type="protein sequence ID" value="KAF9447330.1"/>
    <property type="molecule type" value="Genomic_DNA"/>
</dbReference>
<dbReference type="Proteomes" id="UP000807342">
    <property type="component" value="Unassembled WGS sequence"/>
</dbReference>
<name>A0A9P5XAY1_9AGAR</name>
<proteinExistence type="predicted"/>